<dbReference type="EC" id="4.1.1.21" evidence="4"/>
<dbReference type="Gramene" id="EFJ12727">
    <property type="protein sequence ID" value="EFJ12727"/>
    <property type="gene ID" value="SELMODRAFT_123573"/>
</dbReference>
<dbReference type="Pfam" id="PF22660">
    <property type="entry name" value="RS_preATP-grasp-like"/>
    <property type="match status" value="1"/>
</dbReference>
<dbReference type="KEGG" id="smo:SELMODRAFT_123573"/>
<keyword evidence="14" id="KW-1185">Reference proteome</keyword>
<dbReference type="NCBIfam" id="TIGR01161">
    <property type="entry name" value="purK"/>
    <property type="match status" value="1"/>
</dbReference>
<dbReference type="InterPro" id="IPR011054">
    <property type="entry name" value="Rudment_hybrid_motif"/>
</dbReference>
<dbReference type="InterPro" id="IPR054350">
    <property type="entry name" value="PurT/PurK_preATP-grasp"/>
</dbReference>
<evidence type="ECO:0000256" key="8">
    <source>
        <dbReference type="ARBA" id="ARBA00022840"/>
    </source>
</evidence>
<dbReference type="SUPFAM" id="SSF51246">
    <property type="entry name" value="Rudiment single hybrid motif"/>
    <property type="match status" value="1"/>
</dbReference>
<dbReference type="PROSITE" id="PS50975">
    <property type="entry name" value="ATP_GRASP"/>
    <property type="match status" value="1"/>
</dbReference>
<comment type="similarity">
    <text evidence="3">In the C-terminal section; belongs to the AIR carboxylase family. Class I subfamily.</text>
</comment>
<dbReference type="InterPro" id="IPR003135">
    <property type="entry name" value="ATP-grasp_carboxylate-amine"/>
</dbReference>
<dbReference type="EMBL" id="GL377637">
    <property type="protein sequence ID" value="EFJ12727.1"/>
    <property type="molecule type" value="Genomic_DNA"/>
</dbReference>
<dbReference type="SMART" id="SM01001">
    <property type="entry name" value="AIRC"/>
    <property type="match status" value="1"/>
</dbReference>
<evidence type="ECO:0000256" key="2">
    <source>
        <dbReference type="ARBA" id="ARBA00004747"/>
    </source>
</evidence>
<dbReference type="NCBIfam" id="NF004680">
    <property type="entry name" value="PRK06019.1-6"/>
    <property type="match status" value="1"/>
</dbReference>
<dbReference type="Gene3D" id="3.40.50.20">
    <property type="match status" value="1"/>
</dbReference>
<sequence length="577" mass="62650">MRSQDGDLAHWETVVGILGGGQLGRMLCQAASTMGLKVAVLDPAEDCPASRLAHKHHVGSFRDRDAVREFAKSCGVLTVEIEHVDVDTIDALATEGIDVEPSPQTIRIIQDKYLQKVHFQEHGIPLPDFLELKSIESVEEATSLFGYPLMVKSRRLAYDGRGNAVVRSRDDFESAVASLGGFEHGLYAERWAPFVKELAVMVARSRSGELRCYPVVETSQKDNICHVVEAPAQVSNAVAQRALDIAGKTIGSLEGAGIYGVELFLLADGQVLLNEVAPRPHNSGHYTIEACYVSQFEQHLRAVLGFPLGDTAMKVPAAMMYNLLGEAEGDAGFNQAYQTLRRALNVPGASIHWYNKAEIRRQRKMGHITVAGDSAALVRARMNQIISSTSFALHDLTFSFPGPLVGIYMGSDSDLRVMKDAADVLDSFGVAYEMTIVSAHRTTERMNAFSRTAHERGIKVIIAGAGGAAHLPGMIASATPLPVIGVPINVTSFDGLDALLSIVQMPKGVPVATVAVDNATNGGLLAVRMLALTNPKLLQRMITYQQEMEAAVLEKAEKLEKEGWRNYYSRKNKSSPS</sequence>
<dbReference type="Gene3D" id="3.30.470.20">
    <property type="entry name" value="ATP-grasp fold, B domain"/>
    <property type="match status" value="1"/>
</dbReference>
<evidence type="ECO:0000256" key="11">
    <source>
        <dbReference type="PROSITE-ProRule" id="PRU00409"/>
    </source>
</evidence>
<dbReference type="InParanoid" id="D8SSD9"/>
<dbReference type="FunFam" id="3.30.470.20:FF:000037">
    <property type="entry name" value="Phosphoribosylaminoimidazole carboxylase, chloroplastic"/>
    <property type="match status" value="1"/>
</dbReference>
<dbReference type="InterPro" id="IPR033747">
    <property type="entry name" value="PurE_ClassI"/>
</dbReference>
<dbReference type="HAMAP" id="MF_01929">
    <property type="entry name" value="PurE_classI"/>
    <property type="match status" value="1"/>
</dbReference>
<keyword evidence="5 11" id="KW-0547">Nucleotide-binding</keyword>
<organism evidence="14">
    <name type="scientific">Selaginella moellendorffii</name>
    <name type="common">Spikemoss</name>
    <dbReference type="NCBI Taxonomy" id="88036"/>
    <lineage>
        <taxon>Eukaryota</taxon>
        <taxon>Viridiplantae</taxon>
        <taxon>Streptophyta</taxon>
        <taxon>Embryophyta</taxon>
        <taxon>Tracheophyta</taxon>
        <taxon>Lycopodiopsida</taxon>
        <taxon>Selaginellales</taxon>
        <taxon>Selaginellaceae</taxon>
        <taxon>Selaginella</taxon>
    </lineage>
</organism>
<dbReference type="GO" id="GO:0004638">
    <property type="term" value="F:phosphoribosylaminoimidazole carboxylase activity"/>
    <property type="evidence" value="ECO:0007669"/>
    <property type="project" value="UniProtKB-EC"/>
</dbReference>
<comment type="catalytic activity">
    <reaction evidence="1">
        <text>5-amino-1-(5-phospho-D-ribosyl)imidazole-4-carboxylate + H(+) = 5-amino-1-(5-phospho-beta-D-ribosyl)imidazole + CO2</text>
        <dbReference type="Rhea" id="RHEA:10792"/>
        <dbReference type="ChEBI" id="CHEBI:15378"/>
        <dbReference type="ChEBI" id="CHEBI:16526"/>
        <dbReference type="ChEBI" id="CHEBI:77657"/>
        <dbReference type="ChEBI" id="CHEBI:137981"/>
        <dbReference type="EC" id="4.1.1.21"/>
    </reaction>
</comment>
<gene>
    <name evidence="13" type="ORF">SELMODRAFT_123573</name>
</gene>
<evidence type="ECO:0000259" key="12">
    <source>
        <dbReference type="PROSITE" id="PS50975"/>
    </source>
</evidence>
<dbReference type="OMA" id="FACRASH"/>
<evidence type="ECO:0000256" key="1">
    <source>
        <dbReference type="ARBA" id="ARBA00001244"/>
    </source>
</evidence>
<dbReference type="Pfam" id="PF17769">
    <property type="entry name" value="PurK_C"/>
    <property type="match status" value="1"/>
</dbReference>
<dbReference type="GO" id="GO:0046872">
    <property type="term" value="F:metal ion binding"/>
    <property type="evidence" value="ECO:0007669"/>
    <property type="project" value="InterPro"/>
</dbReference>
<evidence type="ECO:0000256" key="3">
    <source>
        <dbReference type="ARBA" id="ARBA00006114"/>
    </source>
</evidence>
<comment type="pathway">
    <text evidence="2">Purine metabolism; IMP biosynthesis via de novo pathway; 5-amino-1-(5-phospho-D-ribosyl)imidazole-4-carboxylate from 5-amino-1-(5-phospho-D-ribosyl)imidazole (carboxylase route): step 1/1.</text>
</comment>
<dbReference type="InterPro" id="IPR040686">
    <property type="entry name" value="PurK_C"/>
</dbReference>
<dbReference type="Gene3D" id="3.30.1490.20">
    <property type="entry name" value="ATP-grasp fold, A domain"/>
    <property type="match status" value="1"/>
</dbReference>
<name>D8SSD9_SELML</name>
<evidence type="ECO:0000256" key="9">
    <source>
        <dbReference type="ARBA" id="ARBA00023239"/>
    </source>
</evidence>
<dbReference type="FunCoup" id="D8SSD9">
    <property type="interactions" value="827"/>
</dbReference>
<proteinExistence type="inferred from homology"/>
<evidence type="ECO:0000313" key="13">
    <source>
        <dbReference type="EMBL" id="EFJ12727.1"/>
    </source>
</evidence>
<evidence type="ECO:0000256" key="7">
    <source>
        <dbReference type="ARBA" id="ARBA00022793"/>
    </source>
</evidence>
<dbReference type="Proteomes" id="UP000001514">
    <property type="component" value="Unassembled WGS sequence"/>
</dbReference>
<dbReference type="PIRSF" id="PIRSF001340">
    <property type="entry name" value="AIR_carboxylase"/>
    <property type="match status" value="1"/>
</dbReference>
<reference evidence="13 14" key="1">
    <citation type="journal article" date="2011" name="Science">
        <title>The Selaginella genome identifies genetic changes associated with the evolution of vascular plants.</title>
        <authorList>
            <person name="Banks J.A."/>
            <person name="Nishiyama T."/>
            <person name="Hasebe M."/>
            <person name="Bowman J.L."/>
            <person name="Gribskov M."/>
            <person name="dePamphilis C."/>
            <person name="Albert V.A."/>
            <person name="Aono N."/>
            <person name="Aoyama T."/>
            <person name="Ambrose B.A."/>
            <person name="Ashton N.W."/>
            <person name="Axtell M.J."/>
            <person name="Barker E."/>
            <person name="Barker M.S."/>
            <person name="Bennetzen J.L."/>
            <person name="Bonawitz N.D."/>
            <person name="Chapple C."/>
            <person name="Cheng C."/>
            <person name="Correa L.G."/>
            <person name="Dacre M."/>
            <person name="DeBarry J."/>
            <person name="Dreyer I."/>
            <person name="Elias M."/>
            <person name="Engstrom E.M."/>
            <person name="Estelle M."/>
            <person name="Feng L."/>
            <person name="Finet C."/>
            <person name="Floyd S.K."/>
            <person name="Frommer W.B."/>
            <person name="Fujita T."/>
            <person name="Gramzow L."/>
            <person name="Gutensohn M."/>
            <person name="Harholt J."/>
            <person name="Hattori M."/>
            <person name="Heyl A."/>
            <person name="Hirai T."/>
            <person name="Hiwatashi Y."/>
            <person name="Ishikawa M."/>
            <person name="Iwata M."/>
            <person name="Karol K.G."/>
            <person name="Koehler B."/>
            <person name="Kolukisaoglu U."/>
            <person name="Kubo M."/>
            <person name="Kurata T."/>
            <person name="Lalonde S."/>
            <person name="Li K."/>
            <person name="Li Y."/>
            <person name="Litt A."/>
            <person name="Lyons E."/>
            <person name="Manning G."/>
            <person name="Maruyama T."/>
            <person name="Michael T.P."/>
            <person name="Mikami K."/>
            <person name="Miyazaki S."/>
            <person name="Morinaga S."/>
            <person name="Murata T."/>
            <person name="Mueller-Roeber B."/>
            <person name="Nelson D.R."/>
            <person name="Obara M."/>
            <person name="Oguri Y."/>
            <person name="Olmstead R.G."/>
            <person name="Onodera N."/>
            <person name="Petersen B.L."/>
            <person name="Pils B."/>
            <person name="Prigge M."/>
            <person name="Rensing S.A."/>
            <person name="Riano-Pachon D.M."/>
            <person name="Roberts A.W."/>
            <person name="Sato Y."/>
            <person name="Scheller H.V."/>
            <person name="Schulz B."/>
            <person name="Schulz C."/>
            <person name="Shakirov E.V."/>
            <person name="Shibagaki N."/>
            <person name="Shinohara N."/>
            <person name="Shippen D.E."/>
            <person name="Soerensen I."/>
            <person name="Sotooka R."/>
            <person name="Sugimoto N."/>
            <person name="Sugita M."/>
            <person name="Sumikawa N."/>
            <person name="Tanurdzic M."/>
            <person name="Theissen G."/>
            <person name="Ulvskov P."/>
            <person name="Wakazuki S."/>
            <person name="Weng J.K."/>
            <person name="Willats W.W."/>
            <person name="Wipf D."/>
            <person name="Wolf P.G."/>
            <person name="Yang L."/>
            <person name="Zimmer A.D."/>
            <person name="Zhu Q."/>
            <person name="Mitros T."/>
            <person name="Hellsten U."/>
            <person name="Loque D."/>
            <person name="Otillar R."/>
            <person name="Salamov A."/>
            <person name="Schmutz J."/>
            <person name="Shapiro H."/>
            <person name="Lindquist E."/>
            <person name="Lucas S."/>
            <person name="Rokhsar D."/>
            <person name="Grigoriev I.V."/>
        </authorList>
    </citation>
    <scope>NUCLEOTIDE SEQUENCE [LARGE SCALE GENOMIC DNA]</scope>
</reference>
<dbReference type="eggNOG" id="KOG2835">
    <property type="taxonomic scope" value="Eukaryota"/>
</dbReference>
<dbReference type="InterPro" id="IPR013815">
    <property type="entry name" value="ATP_grasp_subdomain_1"/>
</dbReference>
<protein>
    <recommendedName>
        <fullName evidence="4">phosphoribosylaminoimidazole carboxylase</fullName>
        <ecNumber evidence="4">4.1.1.21</ecNumber>
    </recommendedName>
    <alternativeName>
        <fullName evidence="10">AIR carboxylase</fullName>
    </alternativeName>
</protein>
<dbReference type="PANTHER" id="PTHR11609:SF5">
    <property type="entry name" value="PHOSPHORIBOSYLAMINOIMIDAZOLE CARBOXYLASE"/>
    <property type="match status" value="1"/>
</dbReference>
<dbReference type="STRING" id="88036.D8SSD9"/>
<dbReference type="PANTHER" id="PTHR11609">
    <property type="entry name" value="PURINE BIOSYNTHESIS PROTEIN 6/7, PUR6/7"/>
    <property type="match status" value="1"/>
</dbReference>
<dbReference type="HOGENOM" id="CLU_011534_2_1_1"/>
<dbReference type="GO" id="GO:0005524">
    <property type="term" value="F:ATP binding"/>
    <property type="evidence" value="ECO:0007669"/>
    <property type="project" value="UniProtKB-UniRule"/>
</dbReference>
<evidence type="ECO:0000256" key="5">
    <source>
        <dbReference type="ARBA" id="ARBA00022741"/>
    </source>
</evidence>
<dbReference type="Pfam" id="PF02222">
    <property type="entry name" value="ATP-grasp"/>
    <property type="match status" value="1"/>
</dbReference>
<dbReference type="NCBIfam" id="NF004679">
    <property type="entry name" value="PRK06019.1-5"/>
    <property type="match status" value="1"/>
</dbReference>
<keyword evidence="8 11" id="KW-0067">ATP-binding</keyword>
<dbReference type="InterPro" id="IPR005875">
    <property type="entry name" value="PurK"/>
</dbReference>
<dbReference type="InterPro" id="IPR016185">
    <property type="entry name" value="PreATP-grasp_dom_sf"/>
</dbReference>
<keyword evidence="6" id="KW-0658">Purine biosynthesis</keyword>
<dbReference type="SUPFAM" id="SSF52255">
    <property type="entry name" value="N5-CAIR mutase (phosphoribosylaminoimidazole carboxylase, PurE)"/>
    <property type="match status" value="1"/>
</dbReference>
<keyword evidence="9" id="KW-0456">Lyase</keyword>
<dbReference type="AlphaFoldDB" id="D8SSD9"/>
<dbReference type="SUPFAM" id="SSF52440">
    <property type="entry name" value="PreATP-grasp domain"/>
    <property type="match status" value="1"/>
</dbReference>
<dbReference type="InterPro" id="IPR000031">
    <property type="entry name" value="PurE_dom"/>
</dbReference>
<dbReference type="Pfam" id="PF00731">
    <property type="entry name" value="AIRC"/>
    <property type="match status" value="1"/>
</dbReference>
<feature type="domain" description="ATP-grasp" evidence="12">
    <location>
        <begin position="116"/>
        <end position="304"/>
    </location>
</feature>
<dbReference type="InterPro" id="IPR016301">
    <property type="entry name" value="Ade2_fungi/plant"/>
</dbReference>
<evidence type="ECO:0000256" key="10">
    <source>
        <dbReference type="ARBA" id="ARBA00031607"/>
    </source>
</evidence>
<evidence type="ECO:0000256" key="4">
    <source>
        <dbReference type="ARBA" id="ARBA00012329"/>
    </source>
</evidence>
<dbReference type="NCBIfam" id="TIGR01162">
    <property type="entry name" value="purE"/>
    <property type="match status" value="1"/>
</dbReference>
<dbReference type="HAMAP" id="MF_01928">
    <property type="entry name" value="PurK"/>
    <property type="match status" value="1"/>
</dbReference>
<dbReference type="Gene3D" id="3.40.50.1970">
    <property type="match status" value="1"/>
</dbReference>
<evidence type="ECO:0000313" key="14">
    <source>
        <dbReference type="Proteomes" id="UP000001514"/>
    </source>
</evidence>
<evidence type="ECO:0000256" key="6">
    <source>
        <dbReference type="ARBA" id="ARBA00022755"/>
    </source>
</evidence>
<dbReference type="UniPathway" id="UPA00074">
    <property type="reaction ID" value="UER00130"/>
</dbReference>
<dbReference type="GO" id="GO:0006189">
    <property type="term" value="P:'de novo' IMP biosynthetic process"/>
    <property type="evidence" value="ECO:0007669"/>
    <property type="project" value="UniProtKB-UniPathway"/>
</dbReference>
<dbReference type="SUPFAM" id="SSF56059">
    <property type="entry name" value="Glutathione synthetase ATP-binding domain-like"/>
    <property type="match status" value="1"/>
</dbReference>
<dbReference type="InterPro" id="IPR011761">
    <property type="entry name" value="ATP-grasp"/>
</dbReference>
<dbReference type="FunFam" id="3.30.1490.20:FF:000016">
    <property type="entry name" value="phosphoribosylaminoimidazole carboxylase, chloroplastic"/>
    <property type="match status" value="1"/>
</dbReference>
<keyword evidence="7" id="KW-0210">Decarboxylase</keyword>
<accession>D8SSD9</accession>